<gene>
    <name evidence="2" type="ORF">J1N35_034806</name>
</gene>
<dbReference type="OrthoDB" id="10398967at2759"/>
<keyword evidence="3" id="KW-1185">Reference proteome</keyword>
<name>A0A9D3UT16_9ROSI</name>
<evidence type="ECO:0000313" key="3">
    <source>
        <dbReference type="Proteomes" id="UP000828251"/>
    </source>
</evidence>
<accession>A0A9D3UT16</accession>
<evidence type="ECO:0000256" key="1">
    <source>
        <dbReference type="SAM" id="Coils"/>
    </source>
</evidence>
<reference evidence="2 3" key="1">
    <citation type="journal article" date="2021" name="Plant Biotechnol. J.">
        <title>Multi-omics assisted identification of the key and species-specific regulatory components of drought-tolerant mechanisms in Gossypium stocksii.</title>
        <authorList>
            <person name="Yu D."/>
            <person name="Ke L."/>
            <person name="Zhang D."/>
            <person name="Wu Y."/>
            <person name="Sun Y."/>
            <person name="Mei J."/>
            <person name="Sun J."/>
            <person name="Sun Y."/>
        </authorList>
    </citation>
    <scope>NUCLEOTIDE SEQUENCE [LARGE SCALE GENOMIC DNA]</scope>
    <source>
        <strain evidence="3">cv. E1</strain>
        <tissue evidence="2">Leaf</tissue>
    </source>
</reference>
<proteinExistence type="predicted"/>
<dbReference type="Proteomes" id="UP000828251">
    <property type="component" value="Unassembled WGS sequence"/>
</dbReference>
<protein>
    <submittedName>
        <fullName evidence="2">Uncharacterized protein</fullName>
    </submittedName>
</protein>
<dbReference type="EMBL" id="JAIQCV010000010">
    <property type="protein sequence ID" value="KAH1056741.1"/>
    <property type="molecule type" value="Genomic_DNA"/>
</dbReference>
<keyword evidence="1" id="KW-0175">Coiled coil</keyword>
<dbReference type="AlphaFoldDB" id="A0A9D3UT16"/>
<sequence>MSTSSEPLIGQAWRNSNHNRIYPKGLYHRTLHHRHCKRISYNFSVCELKGCGHLCPLGGCDFFKWVEKQDGNGNLDELKEQIEMLLIENREIKIENTELKKMIKVDEIEKLVRNVAKKKEKLRGYKLLVTTTKNDVYFYKVAFIAS</sequence>
<feature type="coiled-coil region" evidence="1">
    <location>
        <begin position="68"/>
        <end position="128"/>
    </location>
</feature>
<comment type="caution">
    <text evidence="2">The sequence shown here is derived from an EMBL/GenBank/DDBJ whole genome shotgun (WGS) entry which is preliminary data.</text>
</comment>
<evidence type="ECO:0000313" key="2">
    <source>
        <dbReference type="EMBL" id="KAH1056741.1"/>
    </source>
</evidence>
<organism evidence="2 3">
    <name type="scientific">Gossypium stocksii</name>
    <dbReference type="NCBI Taxonomy" id="47602"/>
    <lineage>
        <taxon>Eukaryota</taxon>
        <taxon>Viridiplantae</taxon>
        <taxon>Streptophyta</taxon>
        <taxon>Embryophyta</taxon>
        <taxon>Tracheophyta</taxon>
        <taxon>Spermatophyta</taxon>
        <taxon>Magnoliopsida</taxon>
        <taxon>eudicotyledons</taxon>
        <taxon>Gunneridae</taxon>
        <taxon>Pentapetalae</taxon>
        <taxon>rosids</taxon>
        <taxon>malvids</taxon>
        <taxon>Malvales</taxon>
        <taxon>Malvaceae</taxon>
        <taxon>Malvoideae</taxon>
        <taxon>Gossypium</taxon>
    </lineage>
</organism>